<proteinExistence type="predicted"/>
<evidence type="ECO:0000259" key="1">
    <source>
        <dbReference type="Pfam" id="PF00149"/>
    </source>
</evidence>
<dbReference type="AlphaFoldDB" id="A0A2I0QU53"/>
<organism evidence="2 3">
    <name type="scientific">Halalkalibacillus sediminis</name>
    <dbReference type="NCBI Taxonomy" id="2018042"/>
    <lineage>
        <taxon>Bacteria</taxon>
        <taxon>Bacillati</taxon>
        <taxon>Bacillota</taxon>
        <taxon>Bacilli</taxon>
        <taxon>Bacillales</taxon>
        <taxon>Bacillaceae</taxon>
        <taxon>Halalkalibacillus</taxon>
    </lineage>
</organism>
<sequence length="241" mass="27508">MFWGVILQRTIFISDIHGHLDPFKKLLDQIQYDSSKDQLILVGDYVDRGAQSKETIDFVMSLVEEGAIALKGNHDDWFAKWVRDPFAVSTNFLIHGGVETIESYLGDLSESDFDGGKFKLWSENILETHSHHIEFLEQLPLTYEGDEFIAVHAGVDPDKDDWSESEEQVLLWIRERFIKNDLPHLDKPVIFGHTPTPNLHHSADVYFGKNKIGIDGGYTFGHQLNALILEDGKMKSQALKR</sequence>
<dbReference type="GO" id="GO:0008803">
    <property type="term" value="F:bis(5'-nucleosyl)-tetraphosphatase (symmetrical) activity"/>
    <property type="evidence" value="ECO:0007669"/>
    <property type="project" value="TreeGrafter"/>
</dbReference>
<comment type="caution">
    <text evidence="2">The sequence shown here is derived from an EMBL/GenBank/DDBJ whole genome shotgun (WGS) entry which is preliminary data.</text>
</comment>
<evidence type="ECO:0000313" key="2">
    <source>
        <dbReference type="EMBL" id="PKR77873.1"/>
    </source>
</evidence>
<gene>
    <name evidence="2" type="ORF">CEY16_08060</name>
</gene>
<protein>
    <submittedName>
        <fullName evidence="2">Serine/threonine protein phosphatase</fullName>
    </submittedName>
</protein>
<dbReference type="Pfam" id="PF00149">
    <property type="entry name" value="Metallophos"/>
    <property type="match status" value="1"/>
</dbReference>
<dbReference type="PANTHER" id="PTHR42850:SF4">
    <property type="entry name" value="ZINC-DEPENDENT ENDOPOLYPHOSPHATASE"/>
    <property type="match status" value="1"/>
</dbReference>
<accession>A0A2I0QU53</accession>
<dbReference type="InterPro" id="IPR050126">
    <property type="entry name" value="Ap4A_hydrolase"/>
</dbReference>
<dbReference type="Proteomes" id="UP000243524">
    <property type="component" value="Unassembled WGS sequence"/>
</dbReference>
<feature type="domain" description="Calcineurin-like phosphoesterase" evidence="1">
    <location>
        <begin position="9"/>
        <end position="212"/>
    </location>
</feature>
<dbReference type="SUPFAM" id="SSF56300">
    <property type="entry name" value="Metallo-dependent phosphatases"/>
    <property type="match status" value="1"/>
</dbReference>
<dbReference type="PANTHER" id="PTHR42850">
    <property type="entry name" value="METALLOPHOSPHOESTERASE"/>
    <property type="match status" value="1"/>
</dbReference>
<dbReference type="CDD" id="cd00144">
    <property type="entry name" value="MPP_PPP_family"/>
    <property type="match status" value="1"/>
</dbReference>
<evidence type="ECO:0000313" key="3">
    <source>
        <dbReference type="Proteomes" id="UP000243524"/>
    </source>
</evidence>
<name>A0A2I0QU53_9BACI</name>
<dbReference type="GO" id="GO:0110154">
    <property type="term" value="P:RNA decapping"/>
    <property type="evidence" value="ECO:0007669"/>
    <property type="project" value="TreeGrafter"/>
</dbReference>
<dbReference type="InterPro" id="IPR004843">
    <property type="entry name" value="Calcineurin-like_PHP"/>
</dbReference>
<dbReference type="GO" id="GO:0005737">
    <property type="term" value="C:cytoplasm"/>
    <property type="evidence" value="ECO:0007669"/>
    <property type="project" value="TreeGrafter"/>
</dbReference>
<dbReference type="GO" id="GO:0016791">
    <property type="term" value="F:phosphatase activity"/>
    <property type="evidence" value="ECO:0007669"/>
    <property type="project" value="TreeGrafter"/>
</dbReference>
<dbReference type="Gene3D" id="3.60.21.10">
    <property type="match status" value="1"/>
</dbReference>
<dbReference type="EMBL" id="PJNH01000002">
    <property type="protein sequence ID" value="PKR77873.1"/>
    <property type="molecule type" value="Genomic_DNA"/>
</dbReference>
<reference evidence="2 3" key="1">
    <citation type="submission" date="2017-06" db="EMBL/GenBank/DDBJ databases">
        <title>the draft geome sequence of Illustriluteabacillus marina B3227.</title>
        <authorList>
            <person name="He R.-H."/>
            <person name="Du Z.-J."/>
        </authorList>
    </citation>
    <scope>NUCLEOTIDE SEQUENCE [LARGE SCALE GENOMIC DNA]</scope>
    <source>
        <strain evidence="2 3">B3227</strain>
    </source>
</reference>
<dbReference type="InterPro" id="IPR029052">
    <property type="entry name" value="Metallo-depent_PP-like"/>
</dbReference>
<keyword evidence="3" id="KW-1185">Reference proteome</keyword>